<proteinExistence type="predicted"/>
<evidence type="ECO:0000313" key="2">
    <source>
        <dbReference type="Proteomes" id="UP000824120"/>
    </source>
</evidence>
<dbReference type="AlphaFoldDB" id="A0A9J5YNX7"/>
<evidence type="ECO:0000313" key="1">
    <source>
        <dbReference type="EMBL" id="KAG5600582.1"/>
    </source>
</evidence>
<protein>
    <submittedName>
        <fullName evidence="1">Uncharacterized protein</fullName>
    </submittedName>
</protein>
<sequence length="79" mass="9109">MKPVGQHDQNDPFSRSNDPKVVLWNSHVNFAKKFHRRLLRLSLWSHLALTSKTAHFNGQTSPREGKTPPFHRISCAIVH</sequence>
<dbReference type="EMBL" id="JACXVP010000006">
    <property type="protein sequence ID" value="KAG5600582.1"/>
    <property type="molecule type" value="Genomic_DNA"/>
</dbReference>
<name>A0A9J5YNX7_SOLCO</name>
<organism evidence="1 2">
    <name type="scientific">Solanum commersonii</name>
    <name type="common">Commerson's wild potato</name>
    <name type="synonym">Commerson's nightshade</name>
    <dbReference type="NCBI Taxonomy" id="4109"/>
    <lineage>
        <taxon>Eukaryota</taxon>
        <taxon>Viridiplantae</taxon>
        <taxon>Streptophyta</taxon>
        <taxon>Embryophyta</taxon>
        <taxon>Tracheophyta</taxon>
        <taxon>Spermatophyta</taxon>
        <taxon>Magnoliopsida</taxon>
        <taxon>eudicotyledons</taxon>
        <taxon>Gunneridae</taxon>
        <taxon>Pentapetalae</taxon>
        <taxon>asterids</taxon>
        <taxon>lamiids</taxon>
        <taxon>Solanales</taxon>
        <taxon>Solanaceae</taxon>
        <taxon>Solanoideae</taxon>
        <taxon>Solaneae</taxon>
        <taxon>Solanum</taxon>
    </lineage>
</organism>
<accession>A0A9J5YNX7</accession>
<comment type="caution">
    <text evidence="1">The sequence shown here is derived from an EMBL/GenBank/DDBJ whole genome shotgun (WGS) entry which is preliminary data.</text>
</comment>
<dbReference type="Proteomes" id="UP000824120">
    <property type="component" value="Chromosome 6"/>
</dbReference>
<gene>
    <name evidence="1" type="ORF">H5410_031952</name>
</gene>
<reference evidence="1 2" key="1">
    <citation type="submission" date="2020-09" db="EMBL/GenBank/DDBJ databases">
        <title>De no assembly of potato wild relative species, Solanum commersonii.</title>
        <authorList>
            <person name="Cho K."/>
        </authorList>
    </citation>
    <scope>NUCLEOTIDE SEQUENCE [LARGE SCALE GENOMIC DNA]</scope>
    <source>
        <strain evidence="1">LZ3.2</strain>
        <tissue evidence="1">Leaf</tissue>
    </source>
</reference>
<keyword evidence="2" id="KW-1185">Reference proteome</keyword>